<dbReference type="Proteomes" id="UP000290482">
    <property type="component" value="Chromosome"/>
</dbReference>
<reference evidence="1 2" key="1">
    <citation type="submission" date="2019-01" db="EMBL/GenBank/DDBJ databases">
        <authorList>
            <consortium name="Pathogen Informatics"/>
        </authorList>
    </citation>
    <scope>NUCLEOTIDE SEQUENCE [LARGE SCALE GENOMIC DNA]</scope>
    <source>
        <strain evidence="1 2">NCTC10112</strain>
    </source>
</reference>
<dbReference type="Pfam" id="PF13783">
    <property type="entry name" value="DUF4177"/>
    <property type="match status" value="1"/>
</dbReference>
<dbReference type="InterPro" id="IPR025234">
    <property type="entry name" value="YjzH-like"/>
</dbReference>
<dbReference type="KEGG" id="mob:NCTC10112_00616"/>
<keyword evidence="2" id="KW-1185">Reference proteome</keyword>
<evidence type="ECO:0000313" key="2">
    <source>
        <dbReference type="Proteomes" id="UP000290482"/>
    </source>
</evidence>
<protein>
    <recommendedName>
        <fullName evidence="3">DUF4177 domain-containing protein</fullName>
    </recommendedName>
</protein>
<dbReference type="RefSeq" id="WP_022935946.1">
    <property type="nucleotide sequence ID" value="NZ_LR214940.1"/>
</dbReference>
<evidence type="ECO:0000313" key="1">
    <source>
        <dbReference type="EMBL" id="VEU56017.1"/>
    </source>
</evidence>
<dbReference type="AlphaFoldDB" id="A0A448ZXL4"/>
<evidence type="ECO:0008006" key="3">
    <source>
        <dbReference type="Google" id="ProtNLM"/>
    </source>
</evidence>
<dbReference type="EMBL" id="LR214940">
    <property type="protein sequence ID" value="VEU56017.1"/>
    <property type="molecule type" value="Genomic_DNA"/>
</dbReference>
<accession>A0A448ZXL4</accession>
<organism evidence="1 2">
    <name type="scientific">Metamycoplasma orale</name>
    <name type="common">Mycoplasma orale</name>
    <dbReference type="NCBI Taxonomy" id="2121"/>
    <lineage>
        <taxon>Bacteria</taxon>
        <taxon>Bacillati</taxon>
        <taxon>Mycoplasmatota</taxon>
        <taxon>Mycoplasmoidales</taxon>
        <taxon>Metamycoplasmataceae</taxon>
        <taxon>Metamycoplasma</taxon>
    </lineage>
</organism>
<name>A0A448ZXL4_METOS</name>
<gene>
    <name evidence="1" type="ORF">NCTC10112_00616</name>
</gene>
<proteinExistence type="predicted"/>
<sequence length="64" mass="7904">MYRPEDIDKMYKQEYEYKCVEYKNSQHFNENVNEEAAKGWRVVAVTYWVNFKALLMVTYERKLI</sequence>